<feature type="chain" id="PRO_5037456548" evidence="1">
    <location>
        <begin position="25"/>
        <end position="301"/>
    </location>
</feature>
<dbReference type="RefSeq" id="WP_304122769.1">
    <property type="nucleotide sequence ID" value="NZ_DYZA01000175.1"/>
</dbReference>
<reference evidence="2" key="1">
    <citation type="journal article" date="2021" name="PeerJ">
        <title>Extensive microbial diversity within the chicken gut microbiome revealed by metagenomics and culture.</title>
        <authorList>
            <person name="Gilroy R."/>
            <person name="Ravi A."/>
            <person name="Getino M."/>
            <person name="Pursley I."/>
            <person name="Horton D.L."/>
            <person name="Alikhan N.F."/>
            <person name="Baker D."/>
            <person name="Gharbi K."/>
            <person name="Hall N."/>
            <person name="Watson M."/>
            <person name="Adriaenssens E.M."/>
            <person name="Foster-Nyarko E."/>
            <person name="Jarju S."/>
            <person name="Secka A."/>
            <person name="Antonio M."/>
            <person name="Oren A."/>
            <person name="Chaudhuri R.R."/>
            <person name="La Ragione R."/>
            <person name="Hildebrand F."/>
            <person name="Pallen M.J."/>
        </authorList>
    </citation>
    <scope>NUCLEOTIDE SEQUENCE</scope>
    <source>
        <strain evidence="2">ChiGjej2B2-19336</strain>
    </source>
</reference>
<accession>A0A921AXS2</accession>
<dbReference type="Proteomes" id="UP000698963">
    <property type="component" value="Unassembled WGS sequence"/>
</dbReference>
<gene>
    <name evidence="2" type="ORF">K8W16_08780</name>
</gene>
<dbReference type="EMBL" id="DYZA01000175">
    <property type="protein sequence ID" value="HJD97723.1"/>
    <property type="molecule type" value="Genomic_DNA"/>
</dbReference>
<name>A0A921AXS2_9BACT</name>
<evidence type="ECO:0000256" key="1">
    <source>
        <dbReference type="SAM" id="SignalP"/>
    </source>
</evidence>
<protein>
    <submittedName>
        <fullName evidence="2">Phosphodiester glycosidase family protein</fullName>
    </submittedName>
</protein>
<evidence type="ECO:0000313" key="3">
    <source>
        <dbReference type="Proteomes" id="UP000698963"/>
    </source>
</evidence>
<dbReference type="AlphaFoldDB" id="A0A921AXS2"/>
<feature type="signal peptide" evidence="1">
    <location>
        <begin position="1"/>
        <end position="24"/>
    </location>
</feature>
<reference evidence="2" key="2">
    <citation type="submission" date="2021-09" db="EMBL/GenBank/DDBJ databases">
        <authorList>
            <person name="Gilroy R."/>
        </authorList>
    </citation>
    <scope>NUCLEOTIDE SEQUENCE</scope>
    <source>
        <strain evidence="2">ChiGjej2B2-19336</strain>
    </source>
</reference>
<proteinExistence type="predicted"/>
<evidence type="ECO:0000313" key="2">
    <source>
        <dbReference type="EMBL" id="HJD97723.1"/>
    </source>
</evidence>
<sequence length="301" mass="33198">MKRIRCLMLLTLFALLLAPALLRAEPGFPAKSEESPAQPEPFPTAPGQDIAWLPLEDGLDMALLSFTEKGGGEFSRRITIRALRFDTSRYDICLCSSRWEKAGVPTLREWAEKKDLTAAINACMYLKDGQTSTGYMRGGDKINNGRIVSRYGSFFVASPRVPGLPRAAVLDRNVDDWRSLLPQYDIVVQNFRLMGPGGEQVWPEHGPEHAVAAIAEDMNGRILFLLGADPSSVHDFVKALNAHKGLNLNSAMYVEGGSEASLLLRLSGRTHLWSGMSPASYLLSSRGDDFPLPNILGIRRR</sequence>
<keyword evidence="2" id="KW-0378">Hydrolase</keyword>
<organism evidence="2 3">
    <name type="scientific">Mailhella massiliensis</name>
    <dbReference type="NCBI Taxonomy" id="1903261"/>
    <lineage>
        <taxon>Bacteria</taxon>
        <taxon>Pseudomonadati</taxon>
        <taxon>Thermodesulfobacteriota</taxon>
        <taxon>Desulfovibrionia</taxon>
        <taxon>Desulfovibrionales</taxon>
        <taxon>Desulfovibrionaceae</taxon>
        <taxon>Mailhella</taxon>
    </lineage>
</organism>
<comment type="caution">
    <text evidence="2">The sequence shown here is derived from an EMBL/GenBank/DDBJ whole genome shotgun (WGS) entry which is preliminary data.</text>
</comment>
<keyword evidence="2" id="KW-0326">Glycosidase</keyword>
<dbReference type="GO" id="GO:0016798">
    <property type="term" value="F:hydrolase activity, acting on glycosyl bonds"/>
    <property type="evidence" value="ECO:0007669"/>
    <property type="project" value="UniProtKB-KW"/>
</dbReference>
<keyword evidence="1" id="KW-0732">Signal</keyword>